<evidence type="ECO:0000313" key="1">
    <source>
        <dbReference type="EMBL" id="SNQ59057.1"/>
    </source>
</evidence>
<evidence type="ECO:0008006" key="3">
    <source>
        <dbReference type="Google" id="ProtNLM"/>
    </source>
</evidence>
<dbReference type="Pfam" id="PF08843">
    <property type="entry name" value="AbiEii"/>
    <property type="match status" value="1"/>
</dbReference>
<dbReference type="AlphaFoldDB" id="A0A284VIP6"/>
<dbReference type="Proteomes" id="UP000218615">
    <property type="component" value="Unassembled WGS sequence"/>
</dbReference>
<name>A0A284VIP6_9EURY</name>
<dbReference type="EMBL" id="FZMP01000008">
    <property type="protein sequence ID" value="SNQ59057.1"/>
    <property type="molecule type" value="Genomic_DNA"/>
</dbReference>
<organism evidence="1 2">
    <name type="scientific">Candidatus Methanoperedens nitratireducens</name>
    <dbReference type="NCBI Taxonomy" id="1392998"/>
    <lineage>
        <taxon>Archaea</taxon>
        <taxon>Methanobacteriati</taxon>
        <taxon>Methanobacteriota</taxon>
        <taxon>Stenosarchaea group</taxon>
        <taxon>Methanomicrobia</taxon>
        <taxon>Methanosarcinales</taxon>
        <taxon>ANME-2 cluster</taxon>
        <taxon>Candidatus Methanoperedentaceae</taxon>
        <taxon>Candidatus Methanoperedens</taxon>
    </lineage>
</organism>
<protein>
    <recommendedName>
        <fullName evidence="3">Nucleotidyl transferase AbiEii/AbiGii toxin family protein</fullName>
    </recommendedName>
</protein>
<dbReference type="RefSeq" id="WP_096203461.1">
    <property type="nucleotide sequence ID" value="NZ_FZMP01000008.1"/>
</dbReference>
<dbReference type="InterPro" id="IPR014942">
    <property type="entry name" value="AbiEii"/>
</dbReference>
<accession>A0A284VIP6</accession>
<dbReference type="OrthoDB" id="374917at2157"/>
<sequence>MRINFSPEEKLRLLSTIQVWRRDQLTQDVFRKLQVKYGIPAYLIETLFWHLEILDRLQPVSEFLVFKGGTCVQSYIDPMLQRASNDLDFNTIIENPNALMQKIENLNTLLKDQGIAIEVHGIQYGVFELESRDAVSGTLNYRHRMPSRFGEYERVAGKDVQAKSIRVQINYKHSWLPAIKKVTKPVEFLVMEAAPVKAVVIPHASIEDLIVDKLLATNEHTGRERFKDVYDLMVLLSLDYDRTLVNNKLALIARRTGRDAGELIKSSASTVMAFGERADEARGFSSMVARGGKELIKNWEMNCEKTAEEIIRLV</sequence>
<evidence type="ECO:0000313" key="2">
    <source>
        <dbReference type="Proteomes" id="UP000218615"/>
    </source>
</evidence>
<keyword evidence="2" id="KW-1185">Reference proteome</keyword>
<dbReference type="Gene3D" id="3.10.450.620">
    <property type="entry name" value="JHP933, nucleotidyltransferase-like core domain"/>
    <property type="match status" value="1"/>
</dbReference>
<reference evidence="2" key="1">
    <citation type="submission" date="2017-06" db="EMBL/GenBank/DDBJ databases">
        <authorList>
            <person name="Cremers G."/>
        </authorList>
    </citation>
    <scope>NUCLEOTIDE SEQUENCE [LARGE SCALE GENOMIC DNA]</scope>
</reference>
<gene>
    <name evidence="1" type="ORF">MNV_1050017</name>
</gene>
<proteinExistence type="predicted"/>